<evidence type="ECO:0000313" key="3">
    <source>
        <dbReference type="EMBL" id="MFG6468043.1"/>
    </source>
</evidence>
<feature type="chain" id="PRO_5046127262" evidence="1">
    <location>
        <begin position="24"/>
        <end position="216"/>
    </location>
</feature>
<keyword evidence="1" id="KW-0732">Signal</keyword>
<evidence type="ECO:0000313" key="4">
    <source>
        <dbReference type="Proteomes" id="UP001606303"/>
    </source>
</evidence>
<comment type="caution">
    <text evidence="3">The sequence shown here is derived from an EMBL/GenBank/DDBJ whole genome shotgun (WGS) entry which is preliminary data.</text>
</comment>
<reference evidence="3 4" key="1">
    <citation type="submission" date="2024-08" db="EMBL/GenBank/DDBJ databases">
        <authorList>
            <person name="Lu H."/>
        </authorList>
    </citation>
    <scope>NUCLEOTIDE SEQUENCE [LARGE SCALE GENOMIC DNA]</scope>
    <source>
        <strain evidence="3 4">BYS87W</strain>
    </source>
</reference>
<organism evidence="3 4">
    <name type="scientific">Pelomonas baiyunensis</name>
    <dbReference type="NCBI Taxonomy" id="3299026"/>
    <lineage>
        <taxon>Bacteria</taxon>
        <taxon>Pseudomonadati</taxon>
        <taxon>Pseudomonadota</taxon>
        <taxon>Betaproteobacteria</taxon>
        <taxon>Burkholderiales</taxon>
        <taxon>Sphaerotilaceae</taxon>
        <taxon>Roseateles</taxon>
    </lineage>
</organism>
<feature type="domain" description="Ice-binding protein C-terminal" evidence="2">
    <location>
        <begin position="191"/>
        <end position="213"/>
    </location>
</feature>
<evidence type="ECO:0000256" key="1">
    <source>
        <dbReference type="SAM" id="SignalP"/>
    </source>
</evidence>
<accession>A0ABW7H1C4</accession>
<dbReference type="EMBL" id="JBIGIB010000004">
    <property type="protein sequence ID" value="MFG6468043.1"/>
    <property type="molecule type" value="Genomic_DNA"/>
</dbReference>
<gene>
    <name evidence="3" type="ORF">ACG01O_15560</name>
</gene>
<sequence>MHSFKTIALAAAAAALTSTAAQAGVVVAWDFQNATAGQVNGIAASTLGAGVSNATFSTGNNGVEDWGGNKLSLTRFFSTTTTPSLSFTLANTVDHLTLSFAQVHNHNPGYPTYRQYKYAVQLYSGNNWVNLVSDLIASNATSGTTLALDLGNTQLGAGTYSMRWIGYGYSRGTDSNTEFFALDNVTLTSHVPEPASLALVGGALLGLAAASRKRRT</sequence>
<keyword evidence="4" id="KW-1185">Reference proteome</keyword>
<dbReference type="Proteomes" id="UP001606303">
    <property type="component" value="Unassembled WGS sequence"/>
</dbReference>
<feature type="signal peptide" evidence="1">
    <location>
        <begin position="1"/>
        <end position="23"/>
    </location>
</feature>
<name>A0ABW7H1C4_9BURK</name>
<dbReference type="Pfam" id="PF07589">
    <property type="entry name" value="PEP-CTERM"/>
    <property type="match status" value="1"/>
</dbReference>
<dbReference type="InterPro" id="IPR013424">
    <property type="entry name" value="Ice-binding_C"/>
</dbReference>
<protein>
    <submittedName>
        <fullName evidence="3">PEP-CTERM sorting domain-containing protein</fullName>
    </submittedName>
</protein>
<proteinExistence type="predicted"/>
<dbReference type="NCBIfam" id="TIGR02595">
    <property type="entry name" value="PEP_CTERM"/>
    <property type="match status" value="1"/>
</dbReference>
<dbReference type="RefSeq" id="WP_394385944.1">
    <property type="nucleotide sequence ID" value="NZ_JBIGIB010000004.1"/>
</dbReference>
<evidence type="ECO:0000259" key="2">
    <source>
        <dbReference type="Pfam" id="PF07589"/>
    </source>
</evidence>